<proteinExistence type="predicted"/>
<organism evidence="1 2">
    <name type="scientific">Pararhizobium capsulatum DSM 1112</name>
    <dbReference type="NCBI Taxonomy" id="1121113"/>
    <lineage>
        <taxon>Bacteria</taxon>
        <taxon>Pseudomonadati</taxon>
        <taxon>Pseudomonadota</taxon>
        <taxon>Alphaproteobacteria</taxon>
        <taxon>Hyphomicrobiales</taxon>
        <taxon>Rhizobiaceae</taxon>
        <taxon>Rhizobium/Agrobacterium group</taxon>
        <taxon>Pararhizobium</taxon>
    </lineage>
</organism>
<keyword evidence="2" id="KW-1185">Reference proteome</keyword>
<name>A0ABU0BYQ7_9HYPH</name>
<evidence type="ECO:0000313" key="1">
    <source>
        <dbReference type="EMBL" id="MDQ0323403.1"/>
    </source>
</evidence>
<reference evidence="1 2" key="1">
    <citation type="submission" date="2023-07" db="EMBL/GenBank/DDBJ databases">
        <title>Genomic Encyclopedia of Type Strains, Phase IV (KMG-IV): sequencing the most valuable type-strain genomes for metagenomic binning, comparative biology and taxonomic classification.</title>
        <authorList>
            <person name="Goeker M."/>
        </authorList>
    </citation>
    <scope>NUCLEOTIDE SEQUENCE [LARGE SCALE GENOMIC DNA]</scope>
    <source>
        <strain evidence="1 2">DSM 1112</strain>
    </source>
</reference>
<protein>
    <submittedName>
        <fullName evidence="1">Uncharacterized protein</fullName>
    </submittedName>
</protein>
<evidence type="ECO:0000313" key="2">
    <source>
        <dbReference type="Proteomes" id="UP001230207"/>
    </source>
</evidence>
<dbReference type="Proteomes" id="UP001230207">
    <property type="component" value="Unassembled WGS sequence"/>
</dbReference>
<comment type="caution">
    <text evidence="1">The sequence shown here is derived from an EMBL/GenBank/DDBJ whole genome shotgun (WGS) entry which is preliminary data.</text>
</comment>
<accession>A0ABU0BYQ7</accession>
<sequence length="71" mass="7722">MVPAKAPDQIVCWRLWLTAVGSEDVATNADFGGPESLYLRDSPRDIVFYNTTTILNTAVKAPSARLVTVTP</sequence>
<dbReference type="EMBL" id="JAUSVF010000003">
    <property type="protein sequence ID" value="MDQ0323403.1"/>
    <property type="molecule type" value="Genomic_DNA"/>
</dbReference>
<gene>
    <name evidence="1" type="ORF">QO002_005609</name>
</gene>